<evidence type="ECO:0000313" key="1">
    <source>
        <dbReference type="EMBL" id="BDI32093.1"/>
    </source>
</evidence>
<dbReference type="Gene3D" id="2.60.120.260">
    <property type="entry name" value="Galactose-binding domain-like"/>
    <property type="match status" value="2"/>
</dbReference>
<dbReference type="GO" id="GO:0005975">
    <property type="term" value="P:carbohydrate metabolic process"/>
    <property type="evidence" value="ECO:0007669"/>
    <property type="project" value="InterPro"/>
</dbReference>
<organism evidence="1 2">
    <name type="scientific">Capsulimonas corticalis</name>
    <dbReference type="NCBI Taxonomy" id="2219043"/>
    <lineage>
        <taxon>Bacteria</taxon>
        <taxon>Bacillati</taxon>
        <taxon>Armatimonadota</taxon>
        <taxon>Armatimonadia</taxon>
        <taxon>Capsulimonadales</taxon>
        <taxon>Capsulimonadaceae</taxon>
        <taxon>Capsulimonas</taxon>
    </lineage>
</organism>
<reference evidence="1 2" key="1">
    <citation type="journal article" date="2019" name="Int. J. Syst. Evol. Microbiol.">
        <title>Capsulimonas corticalis gen. nov., sp. nov., an aerobic capsulated bacterium, of a novel bacterial order, Capsulimonadales ord. nov., of the class Armatimonadia of the phylum Armatimonadetes.</title>
        <authorList>
            <person name="Li J."/>
            <person name="Kudo C."/>
            <person name="Tonouchi A."/>
        </authorList>
    </citation>
    <scope>NUCLEOTIDE SEQUENCE [LARGE SCALE GENOMIC DNA]</scope>
    <source>
        <strain evidence="1 2">AX-7</strain>
    </source>
</reference>
<dbReference type="PROSITE" id="PS50022">
    <property type="entry name" value="FA58C_3"/>
    <property type="match status" value="2"/>
</dbReference>
<dbReference type="SUPFAM" id="SSF49785">
    <property type="entry name" value="Galactose-binding domain-like"/>
    <property type="match status" value="2"/>
</dbReference>
<evidence type="ECO:0000313" key="2">
    <source>
        <dbReference type="Proteomes" id="UP000287394"/>
    </source>
</evidence>
<dbReference type="Pfam" id="PF00754">
    <property type="entry name" value="F5_F8_type_C"/>
    <property type="match status" value="2"/>
</dbReference>
<dbReference type="EMBL" id="AP025739">
    <property type="protein sequence ID" value="BDI32093.1"/>
    <property type="molecule type" value="Genomic_DNA"/>
</dbReference>
<dbReference type="Pfam" id="PF12215">
    <property type="entry name" value="Glyco_hydr_116N"/>
    <property type="match status" value="1"/>
</dbReference>
<dbReference type="GO" id="GO:0008422">
    <property type="term" value="F:beta-glucosidase activity"/>
    <property type="evidence" value="ECO:0007669"/>
    <property type="project" value="TreeGrafter"/>
</dbReference>
<dbReference type="InterPro" id="IPR052566">
    <property type="entry name" value="Non-lysos_glucosylceramidase"/>
</dbReference>
<dbReference type="InterPro" id="IPR012341">
    <property type="entry name" value="6hp_glycosidase-like_sf"/>
</dbReference>
<dbReference type="InterPro" id="IPR024462">
    <property type="entry name" value="GH116_N"/>
</dbReference>
<sequence>MKKAVLHVLLLSSLAAVHAAAAQSTHSSFDAATGTIVDSRWKSGMPLGGIGDGKIELMTDGSFGNFTHQHNWDRPYRWAKGAFAAIRAQEAGGAPVVRILRLQKGDEYTGIANVRHTRMQGWFPRAQIDYADDALPVNVRLEAFSPLIPHDIKNSSMPVAFLDYRVTNPTQKTVKASMLLSWPNLLGWGGRTDAKWDDIRGGRQTPAHAGALQGLRYTTAQSYADQRRNVLGEDFVGVRSDSGLAVSSCASWDAAAETPAFWSDFEKTGRVQGAAGSPEQSAGAVAAETTLKPGETRVFRFRVVWAMPQMITMQNRQVASKNTDASKTDVEAITDSDAGSRWDTGRAMQAGDNLVVALGQSVTPASITLDFGQAGTDYPHGLRIEVSSDAKTWKEVAVKTADEMKGASQTIALAPIAGKYLRLTNLGTDSFYWWSVFGMSVHTAGQTAPLKLAPDAVTAYKIKTTSLVVEDVGHYWRNWWSGAQGIAAYADKNEDTLLQQTKSWQDPVLKSSLPFWMKLKLINCAFPMFANTVLTKDGRFAVLESPIDMGGALGTMDQRMASHAFFTSFFPELDRAELELYAACQQPDGRITHFDGNIHEVIGRPDVGYGITDWPDLSSAWVMQAVKLYRWTGDASFLERMKPHITHAMDWLEKDGADDNLIPAGGSTYDYEQLPRGEFIYSASCYLGALRAASAISDPAQASAYDKHLGDVQKSVMTDLWNGTFFRKWRQPSTGKTVEDSFVANLAGDWLARLSGLPRTLDPKIIHQSVTQTIARHQKPFFPTPPMQVTPAGKLTTTSCYFLQHEPYLGCEAIYENYVDDGVETLKRVYDCAWELNHSPWDQSLAYDAPSGVQSGLATYMTCPTSWHVLSALAGTSLDLPGKRLYVSPRLMTTETEMHLPVFFSRFWGWLDYVPAQHRLALRVDRVFATDTARASLYHIAGEADAPDSAMTITSVAADGDAAPIALEAPFAVKEGATLDLSSLIDRLAPSSRSETVDFEVKAPAPTRPGLPSGDWVLSDNLHDSPELAASVGQTALDGDPTSRWTTLRPMLPGDQLTLDMRKVQRIARIVLDSAKSPGDYPRGYRLETSTDGAAWSEAARADAGQVSSAQQAGVLTIAITPTDARYVRITNEGADPGAFWSVHELMVYGE</sequence>
<dbReference type="AlphaFoldDB" id="A0A402CY09"/>
<dbReference type="KEGG" id="ccot:CCAX7_41440"/>
<keyword evidence="2" id="KW-1185">Reference proteome</keyword>
<dbReference type="InterPro" id="IPR008928">
    <property type="entry name" value="6-hairpin_glycosidase_sf"/>
</dbReference>
<dbReference type="Pfam" id="PF04685">
    <property type="entry name" value="DUF608"/>
    <property type="match status" value="1"/>
</dbReference>
<dbReference type="Proteomes" id="UP000287394">
    <property type="component" value="Chromosome"/>
</dbReference>
<gene>
    <name evidence="1" type="ORF">CCAX7_41440</name>
</gene>
<dbReference type="InterPro" id="IPR006775">
    <property type="entry name" value="GH116_catalytic"/>
</dbReference>
<dbReference type="RefSeq" id="WP_165864303.1">
    <property type="nucleotide sequence ID" value="NZ_AP025739.1"/>
</dbReference>
<dbReference type="InterPro" id="IPR000421">
    <property type="entry name" value="FA58C"/>
</dbReference>
<name>A0A402CY09_9BACT</name>
<proteinExistence type="predicted"/>
<accession>A0A402CY09</accession>
<dbReference type="SUPFAM" id="SSF48208">
    <property type="entry name" value="Six-hairpin glycosidases"/>
    <property type="match status" value="1"/>
</dbReference>
<protein>
    <submittedName>
        <fullName evidence="1">Uncharacterized protein</fullName>
    </submittedName>
</protein>
<dbReference type="PANTHER" id="PTHR12654:SF0">
    <property type="entry name" value="NON-LYSOSOMAL GLUCOSYLCERAMIDASE"/>
    <property type="match status" value="1"/>
</dbReference>
<dbReference type="PANTHER" id="PTHR12654">
    <property type="entry name" value="BILE ACID BETA-GLUCOSIDASE-RELATED"/>
    <property type="match status" value="1"/>
</dbReference>
<dbReference type="Gene3D" id="1.50.10.10">
    <property type="match status" value="1"/>
</dbReference>
<dbReference type="InterPro" id="IPR008979">
    <property type="entry name" value="Galactose-bd-like_sf"/>
</dbReference>